<feature type="region of interest" description="Disordered" evidence="8">
    <location>
        <begin position="1"/>
        <end position="50"/>
    </location>
</feature>
<dbReference type="InterPro" id="IPR002464">
    <property type="entry name" value="DNA/RNA_helicase_DEAH_CS"/>
</dbReference>
<dbReference type="Pfam" id="PF07717">
    <property type="entry name" value="OB_NTP_bind"/>
    <property type="match status" value="1"/>
</dbReference>
<dbReference type="Gene3D" id="3.40.50.300">
    <property type="entry name" value="P-loop containing nucleotide triphosphate hydrolases"/>
    <property type="match status" value="2"/>
</dbReference>
<dbReference type="InterPro" id="IPR027417">
    <property type="entry name" value="P-loop_NTPase"/>
</dbReference>
<dbReference type="InterPro" id="IPR001650">
    <property type="entry name" value="Helicase_C-like"/>
</dbReference>
<evidence type="ECO:0000313" key="11">
    <source>
        <dbReference type="EMBL" id="QDS77028.1"/>
    </source>
</evidence>
<evidence type="ECO:0000256" key="1">
    <source>
        <dbReference type="ARBA" id="ARBA00008792"/>
    </source>
</evidence>
<dbReference type="SMART" id="SM00490">
    <property type="entry name" value="HELICc"/>
    <property type="match status" value="1"/>
</dbReference>
<evidence type="ECO:0000256" key="8">
    <source>
        <dbReference type="SAM" id="MobiDB-lite"/>
    </source>
</evidence>
<dbReference type="PANTHER" id="PTHR18934">
    <property type="entry name" value="ATP-DEPENDENT RNA HELICASE"/>
    <property type="match status" value="1"/>
</dbReference>
<dbReference type="STRING" id="50376.A0A517LN01"/>
<dbReference type="GO" id="GO:0003723">
    <property type="term" value="F:RNA binding"/>
    <property type="evidence" value="ECO:0007669"/>
    <property type="project" value="TreeGrafter"/>
</dbReference>
<evidence type="ECO:0000256" key="4">
    <source>
        <dbReference type="ARBA" id="ARBA00022801"/>
    </source>
</evidence>
<feature type="compositionally biased region" description="Acidic residues" evidence="8">
    <location>
        <begin position="164"/>
        <end position="174"/>
    </location>
</feature>
<evidence type="ECO:0000259" key="9">
    <source>
        <dbReference type="PROSITE" id="PS51192"/>
    </source>
</evidence>
<evidence type="ECO:0000256" key="2">
    <source>
        <dbReference type="ARBA" id="ARBA00012552"/>
    </source>
</evidence>
<dbReference type="InterPro" id="IPR048333">
    <property type="entry name" value="HA2_WH"/>
</dbReference>
<protein>
    <recommendedName>
        <fullName evidence="2">RNA helicase</fullName>
        <ecNumber evidence="2">3.6.4.13</ecNumber>
    </recommendedName>
</protein>
<dbReference type="GO" id="GO:0003724">
    <property type="term" value="F:RNA helicase activity"/>
    <property type="evidence" value="ECO:0007669"/>
    <property type="project" value="UniProtKB-EC"/>
</dbReference>
<dbReference type="Pfam" id="PF04408">
    <property type="entry name" value="WHD_HA2"/>
    <property type="match status" value="1"/>
</dbReference>
<dbReference type="GO" id="GO:0005730">
    <property type="term" value="C:nucleolus"/>
    <property type="evidence" value="ECO:0007669"/>
    <property type="project" value="TreeGrafter"/>
</dbReference>
<dbReference type="PROSITE" id="PS51194">
    <property type="entry name" value="HELICASE_CTER"/>
    <property type="match status" value="1"/>
</dbReference>
<organism evidence="11 12">
    <name type="scientific">Venturia effusa</name>
    <dbReference type="NCBI Taxonomy" id="50376"/>
    <lineage>
        <taxon>Eukaryota</taxon>
        <taxon>Fungi</taxon>
        <taxon>Dikarya</taxon>
        <taxon>Ascomycota</taxon>
        <taxon>Pezizomycotina</taxon>
        <taxon>Dothideomycetes</taxon>
        <taxon>Pleosporomycetidae</taxon>
        <taxon>Venturiales</taxon>
        <taxon>Venturiaceae</taxon>
        <taxon>Venturia</taxon>
    </lineage>
</organism>
<feature type="compositionally biased region" description="Basic and acidic residues" evidence="8">
    <location>
        <begin position="248"/>
        <end position="259"/>
    </location>
</feature>
<sequence>MAPKFVPRERKHRKIARDRDAKRRSHDDPDSSLHHEHENQSNAIEILSKSKNDIEARKCSMREELRAAQPKMSSKKQKRLDKYIDTKLRKDDTLALIKRLETSQKSVDTSLFQSTKKLGQRTETKKEVLKRALELKRRGLAGEEEDALLFEERPSRKRTSAWGEIEESEDEEEATQVAPIQPVAKPAPPTTVGAGLKTPLQLGDDGQPIIKSRKRRKVEIKFDLSNPVAEEWAGISDDTQSEASSNAEEGKEDRSHFPDPDAGSEDSSSGAEYSEEDGDSNSDNEDDDGSDSDDEEDSDLDEDDSELDATKKEKAMRTSAFKAWADQARNEQIGFTPSTVIGTVPLQSHVSEEVRKSFAPRPLEQEPLPEGFIAESTVDRKVHSVPVYRSEDIQTARLALPIIAEEQKIMEAIFNNDVVVVSGATGSGKTTQLPQFLYENGFGSEQGSTPGMIGITQPRRVAATSMAKRVADELGKASNKVAHQIRFDTTVGKQTRIKFMTDGVLLREMSEDFSLRKYSAVVIDEAHERTVNTDILISLLSRCVKARRQLAQDKPEQYYPLKLVIMSATLRVSDFRENTRLFSKPPPHISVEGRQYEVIPHWSRKTSADFVEEAYIKITRGHKKLPKGGFLVFLTGAQEILTLAKRLRETFKSTDSGTKHLSIEAEDTEDWNTEEQPADFDNDESDDASEAEDPDTEFMIDGEEAEEEVMKVHVLPLYSQLPAKEQLKAFQPPPEGSRLIILATNIAETSLTIPGIRYVFDAGRHKERLWDRAGVEQYRTAWISKASADQRMGRAGRTMNGHCYRLYSSAIYESFAEFSEPEIFRTPLENVVLSLKSLNISRIDNFPFPTPPERSSLIKAENLLKHLGALDSKGRVTKLGKELQNYPLSPRFAQMVRLGVVYGCTSHAIAMVAAIDVPEILLPENLLDLKTPTRDEDAIWTEADRHAETQRQSRRQAYNAAQASLSRLDFNTSKVSAQSDALKKFTAIFEFSKTQELSTAEQEQLCKDMFLREKGVREAMQLREQLSSIVRALNPVAAMEPYEAKLSKPTDKQVRLLKQIVAAGFIDQVAIRADCLPVPPEVERKPKRAIDVRYKTLLSSTDTGTQSRDGDDADVDAFVYIHPSSILARLPTSQVPRYIIYQRLQKSQPSAPHKKTRVRMHPLTPVNAEQLSVLSRGTSLLQVGKPMGKIGVLPSAGGCERRECLVQLNLAGGSGVMGWPLVTRRVVQKRVPGEGWVVEEWKE</sequence>
<keyword evidence="3" id="KW-0547">Nucleotide-binding</keyword>
<dbReference type="PROSITE" id="PS51192">
    <property type="entry name" value="HELICASE_ATP_BIND_1"/>
    <property type="match status" value="1"/>
</dbReference>
<keyword evidence="6" id="KW-0067">ATP-binding</keyword>
<dbReference type="Proteomes" id="UP000316270">
    <property type="component" value="Chromosome 16"/>
</dbReference>
<dbReference type="FunFam" id="3.40.50.300:FF:000637">
    <property type="entry name" value="ATP-dependent RNA helicase DHX37/DHR1"/>
    <property type="match status" value="1"/>
</dbReference>
<dbReference type="EC" id="3.6.4.13" evidence="2"/>
<dbReference type="InterPro" id="IPR007502">
    <property type="entry name" value="Helicase-assoc_dom"/>
</dbReference>
<evidence type="ECO:0000256" key="3">
    <source>
        <dbReference type="ARBA" id="ARBA00022741"/>
    </source>
</evidence>
<proteinExistence type="inferred from homology"/>
<dbReference type="SMART" id="SM00487">
    <property type="entry name" value="DEXDc"/>
    <property type="match status" value="1"/>
</dbReference>
<feature type="compositionally biased region" description="Basic and acidic residues" evidence="8">
    <location>
        <begin position="17"/>
        <end position="39"/>
    </location>
</feature>
<dbReference type="InterPro" id="IPR014001">
    <property type="entry name" value="Helicase_ATP-bd"/>
</dbReference>
<dbReference type="PROSITE" id="PS00690">
    <property type="entry name" value="DEAH_ATP_HELICASE"/>
    <property type="match status" value="1"/>
</dbReference>
<dbReference type="CDD" id="cd18791">
    <property type="entry name" value="SF2_C_RHA"/>
    <property type="match status" value="1"/>
</dbReference>
<feature type="compositionally biased region" description="Acidic residues" evidence="8">
    <location>
        <begin position="664"/>
        <end position="695"/>
    </location>
</feature>
<dbReference type="Pfam" id="PF21010">
    <property type="entry name" value="HA2_C"/>
    <property type="match status" value="1"/>
</dbReference>
<feature type="compositionally biased region" description="Acidic residues" evidence="8">
    <location>
        <begin position="273"/>
        <end position="307"/>
    </location>
</feature>
<dbReference type="OrthoDB" id="10253254at2759"/>
<feature type="domain" description="Helicase ATP-binding" evidence="9">
    <location>
        <begin position="410"/>
        <end position="588"/>
    </location>
</feature>
<dbReference type="InterPro" id="IPR011545">
    <property type="entry name" value="DEAD/DEAH_box_helicase_dom"/>
</dbReference>
<feature type="region of interest" description="Disordered" evidence="8">
    <location>
        <begin position="151"/>
        <end position="314"/>
    </location>
</feature>
<dbReference type="Pfam" id="PF00271">
    <property type="entry name" value="Helicase_C"/>
    <property type="match status" value="1"/>
</dbReference>
<dbReference type="EMBL" id="CP042200">
    <property type="protein sequence ID" value="QDS77028.1"/>
    <property type="molecule type" value="Genomic_DNA"/>
</dbReference>
<dbReference type="SMART" id="SM00847">
    <property type="entry name" value="HA2"/>
    <property type="match status" value="1"/>
</dbReference>
<dbReference type="Gene3D" id="1.20.120.1080">
    <property type="match status" value="1"/>
</dbReference>
<keyword evidence="12" id="KW-1185">Reference proteome</keyword>
<dbReference type="GO" id="GO:0005524">
    <property type="term" value="F:ATP binding"/>
    <property type="evidence" value="ECO:0007669"/>
    <property type="project" value="UniProtKB-KW"/>
</dbReference>
<dbReference type="SUPFAM" id="SSF52540">
    <property type="entry name" value="P-loop containing nucleoside triphosphate hydrolases"/>
    <property type="match status" value="1"/>
</dbReference>
<dbReference type="GO" id="GO:0000462">
    <property type="term" value="P:maturation of SSU-rRNA from tricistronic rRNA transcript (SSU-rRNA, 5.8S rRNA, LSU-rRNA)"/>
    <property type="evidence" value="ECO:0007669"/>
    <property type="project" value="TreeGrafter"/>
</dbReference>
<comment type="catalytic activity">
    <reaction evidence="7">
        <text>ATP + H2O = ADP + phosphate + H(+)</text>
        <dbReference type="Rhea" id="RHEA:13065"/>
        <dbReference type="ChEBI" id="CHEBI:15377"/>
        <dbReference type="ChEBI" id="CHEBI:15378"/>
        <dbReference type="ChEBI" id="CHEBI:30616"/>
        <dbReference type="ChEBI" id="CHEBI:43474"/>
        <dbReference type="ChEBI" id="CHEBI:456216"/>
        <dbReference type="EC" id="3.6.4.13"/>
    </reaction>
</comment>
<accession>A0A517LN01</accession>
<gene>
    <name evidence="11" type="ORF">FKW77_006517</name>
</gene>
<dbReference type="Pfam" id="PF00270">
    <property type="entry name" value="DEAD"/>
    <property type="match status" value="1"/>
</dbReference>
<feature type="region of interest" description="Disordered" evidence="8">
    <location>
        <begin position="655"/>
        <end position="695"/>
    </location>
</feature>
<evidence type="ECO:0000256" key="7">
    <source>
        <dbReference type="ARBA" id="ARBA00047984"/>
    </source>
</evidence>
<feature type="domain" description="Helicase C-terminal" evidence="10">
    <location>
        <begin position="610"/>
        <end position="839"/>
    </location>
</feature>
<keyword evidence="5" id="KW-0347">Helicase</keyword>
<dbReference type="GO" id="GO:1990904">
    <property type="term" value="C:ribonucleoprotein complex"/>
    <property type="evidence" value="ECO:0007669"/>
    <property type="project" value="UniProtKB-ARBA"/>
</dbReference>
<evidence type="ECO:0000259" key="10">
    <source>
        <dbReference type="PROSITE" id="PS51194"/>
    </source>
</evidence>
<evidence type="ECO:0000256" key="5">
    <source>
        <dbReference type="ARBA" id="ARBA00022806"/>
    </source>
</evidence>
<reference evidence="11 12" key="1">
    <citation type="submission" date="2019-07" db="EMBL/GenBank/DDBJ databases">
        <title>Finished genome of Venturia effusa.</title>
        <authorList>
            <person name="Young C.A."/>
            <person name="Cox M.P."/>
            <person name="Ganley A.R.D."/>
            <person name="David W.J."/>
        </authorList>
    </citation>
    <scope>NUCLEOTIDE SEQUENCE [LARGE SCALE GENOMIC DNA]</scope>
    <source>
        <strain evidence="12">albino</strain>
    </source>
</reference>
<feature type="compositionally biased region" description="Polar residues" evidence="8">
    <location>
        <begin position="237"/>
        <end position="247"/>
    </location>
</feature>
<dbReference type="InterPro" id="IPR011709">
    <property type="entry name" value="DEAD-box_helicase_OB_fold"/>
</dbReference>
<dbReference type="GO" id="GO:0016787">
    <property type="term" value="F:hydrolase activity"/>
    <property type="evidence" value="ECO:0007669"/>
    <property type="project" value="UniProtKB-KW"/>
</dbReference>
<evidence type="ECO:0000313" key="12">
    <source>
        <dbReference type="Proteomes" id="UP000316270"/>
    </source>
</evidence>
<evidence type="ECO:0000256" key="6">
    <source>
        <dbReference type="ARBA" id="ARBA00022840"/>
    </source>
</evidence>
<dbReference type="AlphaFoldDB" id="A0A517LN01"/>
<comment type="similarity">
    <text evidence="1">Belongs to the DEAD box helicase family. DEAH subfamily.</text>
</comment>
<name>A0A517LN01_9PEZI</name>
<dbReference type="PANTHER" id="PTHR18934:SF99">
    <property type="entry name" value="ATP-DEPENDENT RNA HELICASE DHX37-RELATED"/>
    <property type="match status" value="1"/>
</dbReference>
<dbReference type="CDD" id="cd17982">
    <property type="entry name" value="DEXHc_DHX37"/>
    <property type="match status" value="1"/>
</dbReference>
<keyword evidence="4" id="KW-0378">Hydrolase</keyword>